<reference evidence="20" key="2">
    <citation type="journal article" date="2014" name="Nat. Commun.">
        <title>The cavefish genome reveals candidate genes for eye loss.</title>
        <authorList>
            <person name="McGaugh S.E."/>
            <person name="Gross J.B."/>
            <person name="Aken B."/>
            <person name="Blin M."/>
            <person name="Borowsky R."/>
            <person name="Chalopin D."/>
            <person name="Hinaux H."/>
            <person name="Jeffery W.R."/>
            <person name="Keene A."/>
            <person name="Ma L."/>
            <person name="Minx P."/>
            <person name="Murphy D."/>
            <person name="O'Quin K.E."/>
            <person name="Retaux S."/>
            <person name="Rohner N."/>
            <person name="Searle S.M."/>
            <person name="Stahl B.A."/>
            <person name="Tabin C."/>
            <person name="Volff J.N."/>
            <person name="Yoshizawa M."/>
            <person name="Warren W.C."/>
        </authorList>
    </citation>
    <scope>NUCLEOTIDE SEQUENCE [LARGE SCALE GENOMIC DNA]</scope>
    <source>
        <strain evidence="20">female</strain>
    </source>
</reference>
<dbReference type="InterPro" id="IPR008590">
    <property type="entry name" value="TMEM_230/134"/>
</dbReference>
<comment type="subcellular location">
    <subcellularLocation>
        <location evidence="5">Cytoplasmic vesicle</location>
        <location evidence="5">Autophagosome</location>
    </subcellularLocation>
    <subcellularLocation>
        <location evidence="3">Cytoplasmic vesicle</location>
        <location evidence="3">Secretory vesicle</location>
        <location evidence="3">Synaptic vesicle</location>
    </subcellularLocation>
    <subcellularLocation>
        <location evidence="4">Early endosome</location>
    </subcellularLocation>
    <subcellularLocation>
        <location evidence="6">Golgi apparatus</location>
        <location evidence="6">trans-Golgi network</location>
    </subcellularLocation>
    <subcellularLocation>
        <location evidence="7">Late endosome</location>
    </subcellularLocation>
    <subcellularLocation>
        <location evidence="1">Membrane</location>
        <topology evidence="1">Multi-pass membrane protein</topology>
    </subcellularLocation>
    <subcellularLocation>
        <location evidence="2">Recycling endosome</location>
    </subcellularLocation>
</comment>
<dbReference type="RefSeq" id="XP_007236300.1">
    <property type="nucleotide sequence ID" value="XM_007236238.4"/>
</dbReference>
<evidence type="ECO:0000256" key="3">
    <source>
        <dbReference type="ARBA" id="ARBA00004234"/>
    </source>
</evidence>
<evidence type="ECO:0000256" key="18">
    <source>
        <dbReference type="SAM" id="Phobius"/>
    </source>
</evidence>
<dbReference type="Ensembl" id="ENSAMXT00000055190.1">
    <property type="protein sequence ID" value="ENSAMXP00000053748.1"/>
    <property type="gene ID" value="ENSAMXG00000042204.1"/>
</dbReference>
<keyword evidence="11 18" id="KW-1133">Transmembrane helix</keyword>
<dbReference type="Bgee" id="ENSAMXG00000042204">
    <property type="expression patterns" value="Expressed in bone element and 14 other cell types or tissues"/>
</dbReference>
<keyword evidence="20" id="KW-1185">Reference proteome</keyword>
<evidence type="ECO:0000256" key="5">
    <source>
        <dbReference type="ARBA" id="ARBA00004419"/>
    </source>
</evidence>
<keyword evidence="14 18" id="KW-0472">Membrane</keyword>
<evidence type="ECO:0000256" key="11">
    <source>
        <dbReference type="ARBA" id="ARBA00022989"/>
    </source>
</evidence>
<evidence type="ECO:0000256" key="16">
    <source>
        <dbReference type="ARBA" id="ARBA00024003"/>
    </source>
</evidence>
<dbReference type="GO" id="GO:0005770">
    <property type="term" value="C:late endosome"/>
    <property type="evidence" value="ECO:0007669"/>
    <property type="project" value="UniProtKB-SubCell"/>
</dbReference>
<evidence type="ECO:0000256" key="17">
    <source>
        <dbReference type="ARBA" id="ARBA00024088"/>
    </source>
</evidence>
<protein>
    <recommendedName>
        <fullName evidence="17">Transmembrane protein 230</fullName>
    </recommendedName>
</protein>
<reference evidence="20" key="1">
    <citation type="submission" date="2013-03" db="EMBL/GenBank/DDBJ databases">
        <authorList>
            <person name="Jeffery W."/>
            <person name="Warren W."/>
            <person name="Wilson R.K."/>
        </authorList>
    </citation>
    <scope>NUCLEOTIDE SEQUENCE</scope>
    <source>
        <strain evidence="20">female</strain>
    </source>
</reference>
<proteinExistence type="inferred from homology"/>
<feature type="transmembrane region" description="Helical" evidence="18">
    <location>
        <begin position="80"/>
        <end position="98"/>
    </location>
</feature>
<dbReference type="GO" id="GO:0060837">
    <property type="term" value="P:blood vessel endothelial cell differentiation"/>
    <property type="evidence" value="ECO:0007669"/>
    <property type="project" value="Ensembl"/>
</dbReference>
<keyword evidence="9 18" id="KW-0812">Transmembrane</keyword>
<evidence type="ECO:0000256" key="8">
    <source>
        <dbReference type="ARBA" id="ARBA00007743"/>
    </source>
</evidence>
<evidence type="ECO:0000256" key="2">
    <source>
        <dbReference type="ARBA" id="ARBA00004172"/>
    </source>
</evidence>
<dbReference type="PANTHER" id="PTHR15664">
    <property type="entry name" value="C20ORF30 PROTEIN"/>
    <property type="match status" value="1"/>
</dbReference>
<dbReference type="GO" id="GO:0048489">
    <property type="term" value="P:synaptic vesicle transport"/>
    <property type="evidence" value="ECO:0007669"/>
    <property type="project" value="TreeGrafter"/>
</dbReference>
<dbReference type="GO" id="GO:0016020">
    <property type="term" value="C:membrane"/>
    <property type="evidence" value="ECO:0007669"/>
    <property type="project" value="UniProtKB-SubCell"/>
</dbReference>
<dbReference type="Proteomes" id="UP000018467">
    <property type="component" value="Unassembled WGS sequence"/>
</dbReference>
<feature type="transmembrane region" description="Helical" evidence="18">
    <location>
        <begin position="46"/>
        <end position="68"/>
    </location>
</feature>
<comment type="similarity">
    <text evidence="8">Belongs to the TMEM134/TMEM230 family.</text>
</comment>
<dbReference type="STRING" id="7994.ENSAMXP00000053748"/>
<evidence type="ECO:0000256" key="13">
    <source>
        <dbReference type="ARBA" id="ARBA00023034"/>
    </source>
</evidence>
<dbReference type="GO" id="GO:0005776">
    <property type="term" value="C:autophagosome"/>
    <property type="evidence" value="ECO:0007669"/>
    <property type="project" value="UniProtKB-SubCell"/>
</dbReference>
<comment type="function">
    <text evidence="16">Involved in trafficking and recycling of synaptic vesicles.</text>
</comment>
<keyword evidence="10" id="KW-0967">Endosome</keyword>
<dbReference type="OMA" id="MTTRSNM"/>
<dbReference type="GO" id="GO:0005794">
    <property type="term" value="C:Golgi apparatus"/>
    <property type="evidence" value="ECO:0007669"/>
    <property type="project" value="UniProtKB-SubCell"/>
</dbReference>
<keyword evidence="12" id="KW-0770">Synapse</keyword>
<dbReference type="InterPro" id="IPR044234">
    <property type="entry name" value="TMEM230"/>
</dbReference>
<dbReference type="AlphaFoldDB" id="A0A3B1KGS7"/>
<reference evidence="19" key="3">
    <citation type="submission" date="2025-08" db="UniProtKB">
        <authorList>
            <consortium name="Ensembl"/>
        </authorList>
    </citation>
    <scope>IDENTIFICATION</scope>
</reference>
<dbReference type="GeneTree" id="ENSGT00390000008694"/>
<evidence type="ECO:0000313" key="20">
    <source>
        <dbReference type="Proteomes" id="UP000018467"/>
    </source>
</evidence>
<evidence type="ECO:0000256" key="15">
    <source>
        <dbReference type="ARBA" id="ARBA00023329"/>
    </source>
</evidence>
<organism evidence="19 20">
    <name type="scientific">Astyanax mexicanus</name>
    <name type="common">Blind cave fish</name>
    <name type="synonym">Astyanax fasciatus mexicanus</name>
    <dbReference type="NCBI Taxonomy" id="7994"/>
    <lineage>
        <taxon>Eukaryota</taxon>
        <taxon>Metazoa</taxon>
        <taxon>Chordata</taxon>
        <taxon>Craniata</taxon>
        <taxon>Vertebrata</taxon>
        <taxon>Euteleostomi</taxon>
        <taxon>Actinopterygii</taxon>
        <taxon>Neopterygii</taxon>
        <taxon>Teleostei</taxon>
        <taxon>Ostariophysi</taxon>
        <taxon>Characiformes</taxon>
        <taxon>Characoidei</taxon>
        <taxon>Acestrorhamphidae</taxon>
        <taxon>Acestrorhamphinae</taxon>
        <taxon>Astyanax</taxon>
    </lineage>
</organism>
<dbReference type="GO" id="GO:0005769">
    <property type="term" value="C:early endosome"/>
    <property type="evidence" value="ECO:0007669"/>
    <property type="project" value="UniProtKB-SubCell"/>
</dbReference>
<keyword evidence="13" id="KW-0333">Golgi apparatus</keyword>
<evidence type="ECO:0000256" key="14">
    <source>
        <dbReference type="ARBA" id="ARBA00023136"/>
    </source>
</evidence>
<dbReference type="Pfam" id="PF05915">
    <property type="entry name" value="TMEM_230_134"/>
    <property type="match status" value="1"/>
</dbReference>
<evidence type="ECO:0000313" key="19">
    <source>
        <dbReference type="Ensembl" id="ENSAMXP00000053748.1"/>
    </source>
</evidence>
<dbReference type="InParanoid" id="A0A3B1KGS7"/>
<dbReference type="PANTHER" id="PTHR15664:SF6">
    <property type="entry name" value="TRANSMEMBRANE PROTEIN 230"/>
    <property type="match status" value="1"/>
</dbReference>
<evidence type="ECO:0000256" key="7">
    <source>
        <dbReference type="ARBA" id="ARBA00004603"/>
    </source>
</evidence>
<dbReference type="FunCoup" id="A0A3B1KGS7">
    <property type="interactions" value="628"/>
</dbReference>
<keyword evidence="15" id="KW-0968">Cytoplasmic vesicle</keyword>
<evidence type="ECO:0000256" key="4">
    <source>
        <dbReference type="ARBA" id="ARBA00004412"/>
    </source>
</evidence>
<dbReference type="GeneID" id="103035677"/>
<name>A0A3B1KGS7_ASTMX</name>
<evidence type="ECO:0000256" key="1">
    <source>
        <dbReference type="ARBA" id="ARBA00004141"/>
    </source>
</evidence>
<reference evidence="19" key="4">
    <citation type="submission" date="2025-09" db="UniProtKB">
        <authorList>
            <consortium name="Ensembl"/>
        </authorList>
    </citation>
    <scope>IDENTIFICATION</scope>
</reference>
<dbReference type="GO" id="GO:0055037">
    <property type="term" value="C:recycling endosome"/>
    <property type="evidence" value="ECO:0007669"/>
    <property type="project" value="UniProtKB-SubCell"/>
</dbReference>
<dbReference type="GO" id="GO:0008021">
    <property type="term" value="C:synaptic vesicle"/>
    <property type="evidence" value="ECO:0007669"/>
    <property type="project" value="UniProtKB-SubCell"/>
</dbReference>
<evidence type="ECO:0000256" key="9">
    <source>
        <dbReference type="ARBA" id="ARBA00022692"/>
    </source>
</evidence>
<accession>A0A3B1KGS7</accession>
<evidence type="ECO:0000256" key="12">
    <source>
        <dbReference type="ARBA" id="ARBA00023018"/>
    </source>
</evidence>
<evidence type="ECO:0000256" key="10">
    <source>
        <dbReference type="ARBA" id="ARBA00022753"/>
    </source>
</evidence>
<sequence>MMPSRSSTAGGGIPNNKVKYSRLADSDEGYIDLQFKRSPPKVPYKAIALATFLFLVGSLLIIIGSLLLTGNIYVSNPDRTIPVLIIGILIFLPGFYHLRIAYYASKGYRGYSYDDIPDFDD</sequence>
<evidence type="ECO:0000256" key="6">
    <source>
        <dbReference type="ARBA" id="ARBA00004601"/>
    </source>
</evidence>
<dbReference type="CTD" id="445502"/>